<organism evidence="1 2">
    <name type="scientific">Vallitalea maricola</name>
    <dbReference type="NCBI Taxonomy" id="3074433"/>
    <lineage>
        <taxon>Bacteria</taxon>
        <taxon>Bacillati</taxon>
        <taxon>Bacillota</taxon>
        <taxon>Clostridia</taxon>
        <taxon>Lachnospirales</taxon>
        <taxon>Vallitaleaceae</taxon>
        <taxon>Vallitalea</taxon>
    </lineage>
</organism>
<evidence type="ECO:0000313" key="1">
    <source>
        <dbReference type="EMBL" id="GMQ63475.1"/>
    </source>
</evidence>
<name>A0ACB5ULI6_9FIRM</name>
<accession>A0ACB5ULI6</accession>
<reference evidence="1" key="1">
    <citation type="submission" date="2023-09" db="EMBL/GenBank/DDBJ databases">
        <title>Vallitalea sediminicola and Vallitalea maricola sp. nov., anaerobic bacteria isolated from marine sediment.</title>
        <authorList>
            <person name="Hirano S."/>
            <person name="Maeda A."/>
            <person name="Terahara T."/>
            <person name="Mori K."/>
            <person name="Hamada M."/>
            <person name="Matsumoto R."/>
            <person name="Kobayashi T."/>
        </authorList>
    </citation>
    <scope>NUCLEOTIDE SEQUENCE</scope>
    <source>
        <strain evidence="1">AN17-2</strain>
    </source>
</reference>
<sequence>MILSDWKNLNVLHRKRLDARAYFSSRHYTIDDNIISLNGDWKFKFMDSPMRIKEDYYAKPYEYDHWDDIEVPSCWQIKGYGQMHYTDMYYQFPVDPPRVPDMNPTGIYKRSFNLIDAIMDERMLLRFYGVDSAFHVYINNTFVGYSQGSRMISEFDISHAVVSGDNEITVIVYKWSDGTYLEDQDMWWLSGIFRDVEIEIVPQVSIWDYKLITTFDDAYKDARVKINVKVDNKTKEIIQSYTALITIEDKGRELLNKVIPISDIQPDDVTEIILEDIVKEPKQWNAEEPHLHMLRIKLMNPSGEIIQEIVDEIGFRQIDIKDGLICINGKRIMFRGVNRHDFNTYTGRTVSKEDMETDVLMMKQNNINAVRTAHYPNMPYFYKLCDKYGLYVIDEADLECHGFELTTNYKWITADKDWEDAYVERGIRFVERDKNRPSVIMWSLGNESEFGSNFVAMANAIKDLDSSRLVHYEGDKNVEVSDVYSTMYTNIENLEHIGRDVDNTKPHILCEYAHAMGNGPGALKDYQEVFEKYDRLHGGFVWEWIDHGIAAYDEEERVFYKYGGDYKDNPHNSNFNLDGLLFPDRTPSPGLFEFKKVIEPIKIESVDLEKGIFQVWNKYNFITLDNYTIKWSIVYDDDIYISDSIKVNNLQPNEKEIIQINYMRPNEIEYNTPYYINFEVVYEEPPVWATDNQIVADAQFDLGWEKIYKASNTSVNTMRVEESHDELVIMGQDFKVAFDKVIGRLMMYSYRDKVIIKEGPKLNFWRAPIDNDMYTIKEWKEKYQLNLLKEFSKGLQWDKEDNYIKIISPVIVGAPNQEWFYKAMYEYKIYADGEIDLRVHGKPHDPNGVMITMLPKIGLTLIMNKDFEQVKWLGRGPGENYPDSKESSKMGVYDSSINGLYTPYPFPQENGNRGDMVWVSLYNAETMVLFKGNKPLNFSASYYTDEDLDKAKHINELQKQDAIVMDIDYVQNGLGSNSCGPIQLPKHQLKAISFDYHVRLMAVQRNNESIIQKAKQF</sequence>
<dbReference type="EMBL" id="BTPU01000040">
    <property type="protein sequence ID" value="GMQ63475.1"/>
    <property type="molecule type" value="Genomic_DNA"/>
</dbReference>
<keyword evidence="2" id="KW-1185">Reference proteome</keyword>
<gene>
    <name evidence="1" type="primary">ebgA</name>
    <name evidence="1" type="ORF">AN2V17_27080</name>
</gene>
<proteinExistence type="predicted"/>
<protein>
    <submittedName>
        <fullName evidence="1">Beta-galactosidase subunit alpha</fullName>
    </submittedName>
</protein>
<evidence type="ECO:0000313" key="2">
    <source>
        <dbReference type="Proteomes" id="UP001374599"/>
    </source>
</evidence>
<dbReference type="Proteomes" id="UP001374599">
    <property type="component" value="Unassembled WGS sequence"/>
</dbReference>
<comment type="caution">
    <text evidence="1">The sequence shown here is derived from an EMBL/GenBank/DDBJ whole genome shotgun (WGS) entry which is preliminary data.</text>
</comment>